<evidence type="ECO:0000313" key="7">
    <source>
        <dbReference type="Proteomes" id="UP000193986"/>
    </source>
</evidence>
<dbReference type="GO" id="GO:0005634">
    <property type="term" value="C:nucleus"/>
    <property type="evidence" value="ECO:0007669"/>
    <property type="project" value="TreeGrafter"/>
</dbReference>
<protein>
    <recommendedName>
        <fullName evidence="4">GTP-binding protein</fullName>
    </recommendedName>
</protein>
<keyword evidence="2 4" id="KW-0547">Nucleotide-binding</keyword>
<organism evidence="6 7">
    <name type="scientific">Naematelia encephala</name>
    <dbReference type="NCBI Taxonomy" id="71784"/>
    <lineage>
        <taxon>Eukaryota</taxon>
        <taxon>Fungi</taxon>
        <taxon>Dikarya</taxon>
        <taxon>Basidiomycota</taxon>
        <taxon>Agaricomycotina</taxon>
        <taxon>Tremellomycetes</taxon>
        <taxon>Tremellales</taxon>
        <taxon>Naemateliaceae</taxon>
        <taxon>Naematelia</taxon>
    </lineage>
</organism>
<comment type="subunit">
    <text evidence="4">Component of the GSE complex.</text>
</comment>
<dbReference type="InParanoid" id="A0A1Y2AQE1"/>
<accession>A0A1Y2AQE1</accession>
<dbReference type="GO" id="GO:0000329">
    <property type="term" value="C:fungal-type vacuole membrane"/>
    <property type="evidence" value="ECO:0007669"/>
    <property type="project" value="TreeGrafter"/>
</dbReference>
<comment type="similarity">
    <text evidence="1 4">Belongs to the GTR/RAG GTP-binding protein family.</text>
</comment>
<comment type="caution">
    <text evidence="6">The sequence shown here is derived from an EMBL/GenBank/DDBJ whole genome shotgun (WGS) entry which is preliminary data.</text>
</comment>
<dbReference type="Pfam" id="PF04670">
    <property type="entry name" value="Gtr1_RagA"/>
    <property type="match status" value="1"/>
</dbReference>
<dbReference type="Gene3D" id="3.40.50.300">
    <property type="entry name" value="P-loop containing nucleotide triphosphate hydrolases"/>
    <property type="match status" value="1"/>
</dbReference>
<dbReference type="SUPFAM" id="SSF52540">
    <property type="entry name" value="P-loop containing nucleoside triphosphate hydrolases"/>
    <property type="match status" value="1"/>
</dbReference>
<reference evidence="6 7" key="1">
    <citation type="submission" date="2016-07" db="EMBL/GenBank/DDBJ databases">
        <title>Pervasive Adenine N6-methylation of Active Genes in Fungi.</title>
        <authorList>
            <consortium name="DOE Joint Genome Institute"/>
            <person name="Mondo S.J."/>
            <person name="Dannebaum R.O."/>
            <person name="Kuo R.C."/>
            <person name="Labutti K."/>
            <person name="Haridas S."/>
            <person name="Kuo A."/>
            <person name="Salamov A."/>
            <person name="Ahrendt S.R."/>
            <person name="Lipzen A."/>
            <person name="Sullivan W."/>
            <person name="Andreopoulos W.B."/>
            <person name="Clum A."/>
            <person name="Lindquist E."/>
            <person name="Daum C."/>
            <person name="Ramamoorthy G.K."/>
            <person name="Gryganskyi A."/>
            <person name="Culley D."/>
            <person name="Magnuson J.K."/>
            <person name="James T.Y."/>
            <person name="O'Malley M.A."/>
            <person name="Stajich J.E."/>
            <person name="Spatafora J.W."/>
            <person name="Visel A."/>
            <person name="Grigoriev I.V."/>
        </authorList>
    </citation>
    <scope>NUCLEOTIDE SEQUENCE [LARGE SCALE GENOMIC DNA]</scope>
    <source>
        <strain evidence="6 7">68-887.2</strain>
    </source>
</reference>
<sequence length="389" mass="44546">MPSAAPPTAGEPSKPRASPLPKDDPLRERILVCGWRKAGKSSCIKTVFQGVPTKDVPYFGVTQKIEKINYDTIIPLQIWDTPTNFELDQLDVPLGSFSTIVYVMDMQQEDMYPEIIARFVQIVVRAHFANPNMKFAIFIHKAEAMAQDYREDNYRQIQQTAEDELLDFPFHTIQNLAPSLNFSDPSVTNALANDLVGSIRYRITSAYEANLREAWSGVVQGVMEMLPSVEQLLLNFTANCGMDNSFLFDIASRVIVAADNRGKNDETLDQVTDYLSRFMQFRELYKNLHLEVDENGPNSADGDEEDKEEEEEEEEYEPEGWWDEEDPEIPWMTQATRLTPNTTLALWQFTPHLALVVLLRTATWEATRGMIEYNLTFLRQGVRRILMEV</sequence>
<dbReference type="GO" id="GO:0009267">
    <property type="term" value="P:cellular response to starvation"/>
    <property type="evidence" value="ECO:0007669"/>
    <property type="project" value="TreeGrafter"/>
</dbReference>
<name>A0A1Y2AQE1_9TREE</name>
<dbReference type="GO" id="GO:0005525">
    <property type="term" value="F:GTP binding"/>
    <property type="evidence" value="ECO:0007669"/>
    <property type="project" value="UniProtKB-UniRule"/>
</dbReference>
<evidence type="ECO:0000256" key="1">
    <source>
        <dbReference type="ARBA" id="ARBA00007756"/>
    </source>
</evidence>
<dbReference type="FunCoup" id="A0A1Y2AQE1">
    <property type="interactions" value="331"/>
</dbReference>
<dbReference type="GO" id="GO:1904263">
    <property type="term" value="P:positive regulation of TORC1 signaling"/>
    <property type="evidence" value="ECO:0007669"/>
    <property type="project" value="TreeGrafter"/>
</dbReference>
<evidence type="ECO:0000256" key="2">
    <source>
        <dbReference type="ARBA" id="ARBA00022741"/>
    </source>
</evidence>
<dbReference type="InterPro" id="IPR027417">
    <property type="entry name" value="P-loop_NTPase"/>
</dbReference>
<dbReference type="Gene3D" id="3.30.450.190">
    <property type="match status" value="1"/>
</dbReference>
<dbReference type="GO" id="GO:0010507">
    <property type="term" value="P:negative regulation of autophagy"/>
    <property type="evidence" value="ECO:0007669"/>
    <property type="project" value="TreeGrafter"/>
</dbReference>
<feature type="region of interest" description="Disordered" evidence="5">
    <location>
        <begin position="292"/>
        <end position="325"/>
    </location>
</feature>
<dbReference type="GO" id="GO:0003924">
    <property type="term" value="F:GTPase activity"/>
    <property type="evidence" value="ECO:0007669"/>
    <property type="project" value="UniProtKB-UniRule"/>
</dbReference>
<evidence type="ECO:0000256" key="4">
    <source>
        <dbReference type="RuleBase" id="RU367014"/>
    </source>
</evidence>
<evidence type="ECO:0000256" key="3">
    <source>
        <dbReference type="ARBA" id="ARBA00023134"/>
    </source>
</evidence>
<evidence type="ECO:0000313" key="6">
    <source>
        <dbReference type="EMBL" id="ORY24694.1"/>
    </source>
</evidence>
<dbReference type="AlphaFoldDB" id="A0A1Y2AQE1"/>
<evidence type="ECO:0000256" key="5">
    <source>
        <dbReference type="SAM" id="MobiDB-lite"/>
    </source>
</evidence>
<dbReference type="GO" id="GO:1990131">
    <property type="term" value="C:Gtr1-Gtr2 GTPase complex"/>
    <property type="evidence" value="ECO:0007669"/>
    <property type="project" value="UniProtKB-UniRule"/>
</dbReference>
<feature type="compositionally biased region" description="Acidic residues" evidence="5">
    <location>
        <begin position="301"/>
        <end position="325"/>
    </location>
</feature>
<comment type="function">
    <text evidence="4">GTPase involved in activation of the TORC1 signaling pathway, which promotes growth and represses autophagy in nutrient-rich conditions.</text>
</comment>
<dbReference type="PANTHER" id="PTHR11259">
    <property type="entry name" value="RAS-RELATED GTP BINDING RAG/GTR YEAST"/>
    <property type="match status" value="1"/>
</dbReference>
<dbReference type="InterPro" id="IPR006762">
    <property type="entry name" value="Gtr1_RagA"/>
</dbReference>
<dbReference type="OrthoDB" id="26136at2759"/>
<dbReference type="PANTHER" id="PTHR11259:SF2">
    <property type="entry name" value="GH16429P"/>
    <property type="match status" value="1"/>
</dbReference>
<dbReference type="Proteomes" id="UP000193986">
    <property type="component" value="Unassembled WGS sequence"/>
</dbReference>
<keyword evidence="3 4" id="KW-0342">GTP-binding</keyword>
<dbReference type="STRING" id="71784.A0A1Y2AQE1"/>
<gene>
    <name evidence="6" type="ORF">BCR39DRAFT_499916</name>
</gene>
<proteinExistence type="inferred from homology"/>
<feature type="region of interest" description="Disordered" evidence="5">
    <location>
        <begin position="1"/>
        <end position="24"/>
    </location>
</feature>
<dbReference type="EMBL" id="MCFC01000065">
    <property type="protein sequence ID" value="ORY24694.1"/>
    <property type="molecule type" value="Genomic_DNA"/>
</dbReference>
<keyword evidence="7" id="KW-1185">Reference proteome</keyword>